<dbReference type="Proteomes" id="UP001344906">
    <property type="component" value="Unassembled WGS sequence"/>
</dbReference>
<keyword evidence="3" id="KW-1185">Reference proteome</keyword>
<feature type="compositionally biased region" description="Polar residues" evidence="1">
    <location>
        <begin position="1"/>
        <end position="13"/>
    </location>
</feature>
<comment type="caution">
    <text evidence="2">The sequence shown here is derived from an EMBL/GenBank/DDBJ whole genome shotgun (WGS) entry which is preliminary data.</text>
</comment>
<evidence type="ECO:0000313" key="2">
    <source>
        <dbReference type="EMBL" id="GLV59401.1"/>
    </source>
</evidence>
<name>A0ABQ6FYN9_9CHLR</name>
<organism evidence="2 3">
    <name type="scientific">Dictyobacter halimunensis</name>
    <dbReference type="NCBI Taxonomy" id="3026934"/>
    <lineage>
        <taxon>Bacteria</taxon>
        <taxon>Bacillati</taxon>
        <taxon>Chloroflexota</taxon>
        <taxon>Ktedonobacteria</taxon>
        <taxon>Ktedonobacterales</taxon>
        <taxon>Dictyobacteraceae</taxon>
        <taxon>Dictyobacter</taxon>
    </lineage>
</organism>
<accession>A0ABQ6FYN9</accession>
<evidence type="ECO:0000256" key="1">
    <source>
        <dbReference type="SAM" id="MobiDB-lite"/>
    </source>
</evidence>
<feature type="region of interest" description="Disordered" evidence="1">
    <location>
        <begin position="1"/>
        <end position="31"/>
    </location>
</feature>
<evidence type="ECO:0000313" key="3">
    <source>
        <dbReference type="Proteomes" id="UP001344906"/>
    </source>
</evidence>
<reference evidence="2 3" key="1">
    <citation type="submission" date="2023-02" db="EMBL/GenBank/DDBJ databases">
        <title>Dictyobacter halimunensis sp. nov., a new member of the class Ktedonobacteria from forest soil in a geothermal area.</title>
        <authorList>
            <person name="Rachmania M.K."/>
            <person name="Ningsih F."/>
            <person name="Sakai Y."/>
            <person name="Yabe S."/>
            <person name="Yokota A."/>
            <person name="Sjamsuridzal W."/>
        </authorList>
    </citation>
    <scope>NUCLEOTIDE SEQUENCE [LARGE SCALE GENOMIC DNA]</scope>
    <source>
        <strain evidence="2 3">S3.2.2.5</strain>
    </source>
</reference>
<dbReference type="EMBL" id="BSRI01000002">
    <property type="protein sequence ID" value="GLV59401.1"/>
    <property type="molecule type" value="Genomic_DNA"/>
</dbReference>
<sequence length="71" mass="7681">MSGTEIETATGIVSESVPARMRPRNAHREAHPAPTLTAQAAITDQVAITIVAPTMGVRRPSVRRSVVRRHL</sequence>
<gene>
    <name evidence="2" type="ORF">KDH_62280</name>
</gene>
<proteinExistence type="predicted"/>
<protein>
    <submittedName>
        <fullName evidence="2">Uncharacterized protein</fullName>
    </submittedName>
</protein>